<sequence length="409" mass="44027">MALGLTAAYFAAEQGAQVSVLERMSEAGRKILISGGTRCNVLPMSVDIQRDYVSEASASALRRVFASWSLEDCRLWLESSNQISIPLATEPDTAKFFPASNSAKQVRNQLLAACLRRGVDVRYNASVEDLSRRDTSGWDCHLEDGAVHAADTLVLASGGQSFPSLGTTGTGYRLVQQHGHTLMQPYPALTPLKGPHPGGAQLAGTSLYTAELKCLPTGKAKRRAYQAERSAMLFTHRGYSGPSILDLSHHAVRALEQGSSLPVLQANWTGEERTVWDAQLASAGGSLVPVVLRRHGLTQRLAAALCEELGLQERRAAELRKGERAALLDALVAYPLQYNGHEGYPKAEVTGGGVPLAQISCATMESTRMPGVYLCGELVDVFGRIGGFNFYWAWLSGRLAGIHAAQPHS</sequence>
<dbReference type="AlphaFoldDB" id="A0AAW1Q483"/>
<evidence type="ECO:0000313" key="6">
    <source>
        <dbReference type="EMBL" id="KAK9816666.1"/>
    </source>
</evidence>
<feature type="domain" description="RsdA/BaiN/AoA(So)-like insert" evidence="5">
    <location>
        <begin position="186"/>
        <end position="349"/>
    </location>
</feature>
<keyword evidence="3" id="KW-0274">FAD</keyword>
<dbReference type="SUPFAM" id="SSF160996">
    <property type="entry name" value="HI0933 insert domain-like"/>
    <property type="match status" value="1"/>
</dbReference>
<dbReference type="Pfam" id="PF03486">
    <property type="entry name" value="HI0933_like"/>
    <property type="match status" value="1"/>
</dbReference>
<dbReference type="Gene3D" id="1.10.8.260">
    <property type="entry name" value="HI0933 insert domain-like"/>
    <property type="match status" value="1"/>
</dbReference>
<comment type="cofactor">
    <cofactor evidence="1">
        <name>FAD</name>
        <dbReference type="ChEBI" id="CHEBI:57692"/>
    </cofactor>
</comment>
<dbReference type="NCBIfam" id="TIGR00275">
    <property type="entry name" value="aminoacetone oxidase family FAD-binding enzyme"/>
    <property type="match status" value="1"/>
</dbReference>
<evidence type="ECO:0000256" key="3">
    <source>
        <dbReference type="ARBA" id="ARBA00022827"/>
    </source>
</evidence>
<accession>A0AAW1Q483</accession>
<evidence type="ECO:0000256" key="1">
    <source>
        <dbReference type="ARBA" id="ARBA00001974"/>
    </source>
</evidence>
<comment type="caution">
    <text evidence="6">The sequence shown here is derived from an EMBL/GenBank/DDBJ whole genome shotgun (WGS) entry which is preliminary data.</text>
</comment>
<name>A0AAW1Q483_9CHLO</name>
<dbReference type="PANTHER" id="PTHR42887">
    <property type="entry name" value="OS12G0638800 PROTEIN"/>
    <property type="match status" value="1"/>
</dbReference>
<protein>
    <recommendedName>
        <fullName evidence="8">Aminoacetone oxidase family FAD-binding enzyme</fullName>
    </recommendedName>
</protein>
<reference evidence="6 7" key="1">
    <citation type="journal article" date="2024" name="Nat. Commun.">
        <title>Phylogenomics reveals the evolutionary origins of lichenization in chlorophyte algae.</title>
        <authorList>
            <person name="Puginier C."/>
            <person name="Libourel C."/>
            <person name="Otte J."/>
            <person name="Skaloud P."/>
            <person name="Haon M."/>
            <person name="Grisel S."/>
            <person name="Petersen M."/>
            <person name="Berrin J.G."/>
            <person name="Delaux P.M."/>
            <person name="Dal Grande F."/>
            <person name="Keller J."/>
        </authorList>
    </citation>
    <scope>NUCLEOTIDE SEQUENCE [LARGE SCALE GENOMIC DNA]</scope>
    <source>
        <strain evidence="6 7">SAG 2043</strain>
    </source>
</reference>
<dbReference type="Proteomes" id="UP001489004">
    <property type="component" value="Unassembled WGS sequence"/>
</dbReference>
<keyword evidence="2" id="KW-0285">Flavoprotein</keyword>
<evidence type="ECO:0000313" key="7">
    <source>
        <dbReference type="Proteomes" id="UP001489004"/>
    </source>
</evidence>
<evidence type="ECO:0000259" key="4">
    <source>
        <dbReference type="Pfam" id="PF03486"/>
    </source>
</evidence>
<dbReference type="InterPro" id="IPR004792">
    <property type="entry name" value="BaiN-like"/>
</dbReference>
<evidence type="ECO:0000256" key="2">
    <source>
        <dbReference type="ARBA" id="ARBA00022630"/>
    </source>
</evidence>
<dbReference type="InterPro" id="IPR036188">
    <property type="entry name" value="FAD/NAD-bd_sf"/>
</dbReference>
<organism evidence="6 7">
    <name type="scientific">[Myrmecia] bisecta</name>
    <dbReference type="NCBI Taxonomy" id="41462"/>
    <lineage>
        <taxon>Eukaryota</taxon>
        <taxon>Viridiplantae</taxon>
        <taxon>Chlorophyta</taxon>
        <taxon>core chlorophytes</taxon>
        <taxon>Trebouxiophyceae</taxon>
        <taxon>Trebouxiales</taxon>
        <taxon>Trebouxiaceae</taxon>
        <taxon>Myrmecia</taxon>
    </lineage>
</organism>
<proteinExistence type="predicted"/>
<dbReference type="InterPro" id="IPR057661">
    <property type="entry name" value="RsdA/BaiN/AoA(So)_Rossmann"/>
</dbReference>
<dbReference type="EMBL" id="JALJOR010000005">
    <property type="protein sequence ID" value="KAK9816666.1"/>
    <property type="molecule type" value="Genomic_DNA"/>
</dbReference>
<feature type="domain" description="RsdA/BaiN/AoA(So)-like Rossmann fold-like" evidence="4">
    <location>
        <begin position="3"/>
        <end position="401"/>
    </location>
</feature>
<dbReference type="PANTHER" id="PTHR42887:SF2">
    <property type="entry name" value="OS12G0638800 PROTEIN"/>
    <property type="match status" value="1"/>
</dbReference>
<dbReference type="InterPro" id="IPR023166">
    <property type="entry name" value="BaiN-like_dom_sf"/>
</dbReference>
<dbReference type="Gene3D" id="2.40.30.10">
    <property type="entry name" value="Translation factors"/>
    <property type="match status" value="1"/>
</dbReference>
<dbReference type="SUPFAM" id="SSF51905">
    <property type="entry name" value="FAD/NAD(P)-binding domain"/>
    <property type="match status" value="1"/>
</dbReference>
<dbReference type="Gene3D" id="3.50.50.60">
    <property type="entry name" value="FAD/NAD(P)-binding domain"/>
    <property type="match status" value="1"/>
</dbReference>
<dbReference type="InterPro" id="IPR055178">
    <property type="entry name" value="RsdA/BaiN/AoA(So)-like_dom"/>
</dbReference>
<evidence type="ECO:0000259" key="5">
    <source>
        <dbReference type="Pfam" id="PF22780"/>
    </source>
</evidence>
<keyword evidence="7" id="KW-1185">Reference proteome</keyword>
<evidence type="ECO:0008006" key="8">
    <source>
        <dbReference type="Google" id="ProtNLM"/>
    </source>
</evidence>
<gene>
    <name evidence="6" type="ORF">WJX72_003465</name>
</gene>
<dbReference type="Pfam" id="PF22780">
    <property type="entry name" value="HI0933_like_1st"/>
    <property type="match status" value="1"/>
</dbReference>